<evidence type="ECO:0000256" key="8">
    <source>
        <dbReference type="SAM" id="Phobius"/>
    </source>
</evidence>
<evidence type="ECO:0000256" key="7">
    <source>
        <dbReference type="ARBA" id="ARBA00023315"/>
    </source>
</evidence>
<feature type="transmembrane region" description="Helical" evidence="8">
    <location>
        <begin position="426"/>
        <end position="444"/>
    </location>
</feature>
<proteinExistence type="predicted"/>
<gene>
    <name evidence="10" type="ORF">HMPREF1872_00480</name>
</gene>
<dbReference type="InterPro" id="IPR036514">
    <property type="entry name" value="SGNH_hydro_sf"/>
</dbReference>
<dbReference type="OrthoDB" id="9798935at2"/>
<keyword evidence="6 8" id="KW-0472">Membrane</keyword>
<evidence type="ECO:0000259" key="9">
    <source>
        <dbReference type="Pfam" id="PF01757"/>
    </source>
</evidence>
<protein>
    <submittedName>
        <fullName evidence="10">Acyltransferase</fullName>
    </submittedName>
</protein>
<reference evidence="11" key="1">
    <citation type="submission" date="2016-01" db="EMBL/GenBank/DDBJ databases">
        <authorList>
            <person name="Mitreva M."/>
            <person name="Pepin K.H."/>
            <person name="Mihindukulasuriya K.A."/>
            <person name="Fulton R."/>
            <person name="Fronick C."/>
            <person name="O'Laughlin M."/>
            <person name="Miner T."/>
            <person name="Herter B."/>
            <person name="Rosa B.A."/>
            <person name="Cordes M."/>
            <person name="Tomlinson C."/>
            <person name="Wollam A."/>
            <person name="Palsikar V.B."/>
            <person name="Mardis E.R."/>
            <person name="Wilson R.K."/>
        </authorList>
    </citation>
    <scope>NUCLEOTIDE SEQUENCE [LARGE SCALE GENOMIC DNA]</scope>
    <source>
        <strain evidence="11">KA00274</strain>
    </source>
</reference>
<keyword evidence="4 8" id="KW-0812">Transmembrane</keyword>
<evidence type="ECO:0000256" key="4">
    <source>
        <dbReference type="ARBA" id="ARBA00022692"/>
    </source>
</evidence>
<feature type="transmembrane region" description="Helical" evidence="8">
    <location>
        <begin position="313"/>
        <end position="336"/>
    </location>
</feature>
<feature type="transmembrane region" description="Helical" evidence="8">
    <location>
        <begin position="107"/>
        <end position="129"/>
    </location>
</feature>
<feature type="domain" description="Acyltransferase 3" evidence="9">
    <location>
        <begin position="21"/>
        <end position="413"/>
    </location>
</feature>
<dbReference type="InterPro" id="IPR050879">
    <property type="entry name" value="Acyltransferase_3"/>
</dbReference>
<dbReference type="PANTHER" id="PTHR23028">
    <property type="entry name" value="ACETYLTRANSFERASE"/>
    <property type="match status" value="1"/>
</dbReference>
<evidence type="ECO:0000256" key="2">
    <source>
        <dbReference type="ARBA" id="ARBA00022475"/>
    </source>
</evidence>
<accession>A0A133YFS9</accession>
<feature type="transmembrane region" description="Helical" evidence="8">
    <location>
        <begin position="282"/>
        <end position="301"/>
    </location>
</feature>
<keyword evidence="3 10" id="KW-0808">Transferase</keyword>
<comment type="subcellular location">
    <subcellularLocation>
        <location evidence="1">Cell membrane</location>
        <topology evidence="1">Multi-pass membrane protein</topology>
    </subcellularLocation>
</comment>
<dbReference type="GO" id="GO:0016747">
    <property type="term" value="F:acyltransferase activity, transferring groups other than amino-acyl groups"/>
    <property type="evidence" value="ECO:0007669"/>
    <property type="project" value="InterPro"/>
</dbReference>
<keyword evidence="11" id="KW-1185">Reference proteome</keyword>
<dbReference type="Proteomes" id="UP000070080">
    <property type="component" value="Unassembled WGS sequence"/>
</dbReference>
<feature type="transmembrane region" description="Helical" evidence="8">
    <location>
        <begin position="162"/>
        <end position="189"/>
    </location>
</feature>
<dbReference type="RefSeq" id="WP_066713426.1">
    <property type="nucleotide sequence ID" value="NZ_CP118869.1"/>
</dbReference>
<dbReference type="PANTHER" id="PTHR23028:SF53">
    <property type="entry name" value="ACYL_TRANSF_3 DOMAIN-CONTAINING PROTEIN"/>
    <property type="match status" value="1"/>
</dbReference>
<evidence type="ECO:0000256" key="3">
    <source>
        <dbReference type="ARBA" id="ARBA00022679"/>
    </source>
</evidence>
<dbReference type="SUPFAM" id="SSF52266">
    <property type="entry name" value="SGNH hydrolase"/>
    <property type="match status" value="1"/>
</dbReference>
<dbReference type="Pfam" id="PF01757">
    <property type="entry name" value="Acyl_transf_3"/>
    <property type="match status" value="1"/>
</dbReference>
<keyword evidence="7 10" id="KW-0012">Acyltransferase</keyword>
<evidence type="ECO:0000256" key="1">
    <source>
        <dbReference type="ARBA" id="ARBA00004651"/>
    </source>
</evidence>
<dbReference type="Gene3D" id="3.40.50.1110">
    <property type="entry name" value="SGNH hydrolase"/>
    <property type="match status" value="1"/>
</dbReference>
<dbReference type="STRING" id="1497955.HMPREF1872_00480"/>
<dbReference type="GO" id="GO:0009103">
    <property type="term" value="P:lipopolysaccharide biosynthetic process"/>
    <property type="evidence" value="ECO:0007669"/>
    <property type="project" value="TreeGrafter"/>
</dbReference>
<feature type="transmembrane region" description="Helical" evidence="8">
    <location>
        <begin position="41"/>
        <end position="61"/>
    </location>
</feature>
<organism evidence="10 11">
    <name type="scientific">Amygdalobacter nucleatus</name>
    <dbReference type="NCBI Taxonomy" id="3029274"/>
    <lineage>
        <taxon>Bacteria</taxon>
        <taxon>Bacillati</taxon>
        <taxon>Bacillota</taxon>
        <taxon>Clostridia</taxon>
        <taxon>Eubacteriales</taxon>
        <taxon>Oscillospiraceae</taxon>
        <taxon>Amygdalobacter</taxon>
    </lineage>
</organism>
<evidence type="ECO:0000313" key="11">
    <source>
        <dbReference type="Proteomes" id="UP000070080"/>
    </source>
</evidence>
<dbReference type="EMBL" id="LSCV01000008">
    <property type="protein sequence ID" value="KXB42007.1"/>
    <property type="molecule type" value="Genomic_DNA"/>
</dbReference>
<dbReference type="InterPro" id="IPR002656">
    <property type="entry name" value="Acyl_transf_3_dom"/>
</dbReference>
<comment type="caution">
    <text evidence="10">The sequence shown here is derived from an EMBL/GenBank/DDBJ whole genome shotgun (WGS) entry which is preliminary data.</text>
</comment>
<sequence>MLGEQSASLTSLRKLPRLVLLDVLRIVALLQVSIFHQNARLLSSGYLAVLTFFVLSAYLLFRAYIWRRYASYLDLSLRQPERKISYQECDESLGTRLHIFAKQMAKLYLPFVSLVFILTLVLFIFYPAYLAKQAATLRASLLGINNFQQLIQGKSYFRGAGFLAVFTHIWALSVEWQYYVLLFFIFIPLYQKLAKWKFRRICLILAALSQALLWVVALLPSLQERAYFASFCRSMPFFSGLFLASILTVQEYRLKRLLYSYIYSHDQRYYEQAKTCFNFSPLVARLICIISGVLLIALPYVKLNLKQFYIWQSLLYNVALVAFIVATMNLEMYANLQAVSKQMVQIDSSSRATWRMQYGPILAKLTVFSYHFYLWHFPIQAILAKASANLTWPVWLFDFVSLALSTLVSYASYRLTSAWQKNIKQVYLKVASLLLAVILLLLPYESLGKAKQAELDAIADKITNYEQQAHITVSVGESSVPKISATKSKFSNAQIDPAKLPLTDNVKSEEDRQYLAQFEQKMLTIMQNDPSLEFNLMDFENLRLNKYTILGDSIGIFLSFFVSYYLPNAELDVKSVRRMVEAANVYEQAKADGKLGDAVIALFGTNGIIQVEEVEALYKLAQADKKPLFLATVVLPWIDQETENNNLLKKFVSEHADCYLIDWHKYAKGNYTYFEADSIHPSAAGCELYMHLICKSLVEATFKH</sequence>
<feature type="transmembrane region" description="Helical" evidence="8">
    <location>
        <begin position="226"/>
        <end position="249"/>
    </location>
</feature>
<keyword evidence="2" id="KW-1003">Cell membrane</keyword>
<name>A0A133YFS9_9FIRM</name>
<dbReference type="GO" id="GO:0005886">
    <property type="term" value="C:plasma membrane"/>
    <property type="evidence" value="ECO:0007669"/>
    <property type="project" value="UniProtKB-SubCell"/>
</dbReference>
<feature type="transmembrane region" description="Helical" evidence="8">
    <location>
        <begin position="395"/>
        <end position="414"/>
    </location>
</feature>
<feature type="transmembrane region" description="Helical" evidence="8">
    <location>
        <begin position="357"/>
        <end position="375"/>
    </location>
</feature>
<keyword evidence="5 8" id="KW-1133">Transmembrane helix</keyword>
<evidence type="ECO:0000256" key="6">
    <source>
        <dbReference type="ARBA" id="ARBA00023136"/>
    </source>
</evidence>
<evidence type="ECO:0000313" key="10">
    <source>
        <dbReference type="EMBL" id="KXB42007.1"/>
    </source>
</evidence>
<feature type="transmembrane region" description="Helical" evidence="8">
    <location>
        <begin position="201"/>
        <end position="220"/>
    </location>
</feature>
<evidence type="ECO:0000256" key="5">
    <source>
        <dbReference type="ARBA" id="ARBA00022989"/>
    </source>
</evidence>
<dbReference type="AlphaFoldDB" id="A0A133YFS9"/>